<protein>
    <recommendedName>
        <fullName evidence="6">WD40 domain-containing protein</fullName>
    </recommendedName>
</protein>
<dbReference type="Proteomes" id="UP001432322">
    <property type="component" value="Unassembled WGS sequence"/>
</dbReference>
<proteinExistence type="predicted"/>
<feature type="region of interest" description="Disordered" evidence="3">
    <location>
        <begin position="27"/>
        <end position="67"/>
    </location>
</feature>
<evidence type="ECO:0000256" key="2">
    <source>
        <dbReference type="ARBA" id="ARBA00022737"/>
    </source>
</evidence>
<dbReference type="AlphaFoldDB" id="A0AAV5VHD9"/>
<keyword evidence="5" id="KW-1185">Reference proteome</keyword>
<reference evidence="4" key="1">
    <citation type="submission" date="2023-10" db="EMBL/GenBank/DDBJ databases">
        <title>Genome assembly of Pristionchus species.</title>
        <authorList>
            <person name="Yoshida K."/>
            <person name="Sommer R.J."/>
        </authorList>
    </citation>
    <scope>NUCLEOTIDE SEQUENCE</scope>
    <source>
        <strain evidence="4">RS5133</strain>
    </source>
</reference>
<comment type="caution">
    <text evidence="4">The sequence shown here is derived from an EMBL/GenBank/DDBJ whole genome shotgun (WGS) entry which is preliminary data.</text>
</comment>
<keyword evidence="2" id="KW-0677">Repeat</keyword>
<evidence type="ECO:0008006" key="6">
    <source>
        <dbReference type="Google" id="ProtNLM"/>
    </source>
</evidence>
<name>A0AAV5VHD9_9BILA</name>
<dbReference type="EMBL" id="BTSY01000003">
    <property type="protein sequence ID" value="GMT17532.1"/>
    <property type="molecule type" value="Genomic_DNA"/>
</dbReference>
<dbReference type="SUPFAM" id="SSF50978">
    <property type="entry name" value="WD40 repeat-like"/>
    <property type="match status" value="1"/>
</dbReference>
<dbReference type="Gene3D" id="2.130.10.10">
    <property type="entry name" value="YVTN repeat-like/Quinoprotein amine dehydrogenase"/>
    <property type="match status" value="1"/>
</dbReference>
<evidence type="ECO:0000313" key="5">
    <source>
        <dbReference type="Proteomes" id="UP001432322"/>
    </source>
</evidence>
<accession>A0AAV5VHD9</accession>
<gene>
    <name evidence="4" type="ORF">PFISCL1PPCAC_8829</name>
</gene>
<dbReference type="InterPro" id="IPR015943">
    <property type="entry name" value="WD40/YVTN_repeat-like_dom_sf"/>
</dbReference>
<dbReference type="InterPro" id="IPR052254">
    <property type="entry name" value="CUL4-DDB1_E3_ligase_receptor"/>
</dbReference>
<dbReference type="Pfam" id="PF23761">
    <property type="entry name" value="Beta-prop_DCAF4"/>
    <property type="match status" value="1"/>
</dbReference>
<feature type="compositionally biased region" description="Low complexity" evidence="3">
    <location>
        <begin position="56"/>
        <end position="67"/>
    </location>
</feature>
<evidence type="ECO:0000256" key="1">
    <source>
        <dbReference type="ARBA" id="ARBA00022574"/>
    </source>
</evidence>
<evidence type="ECO:0000256" key="3">
    <source>
        <dbReference type="SAM" id="MobiDB-lite"/>
    </source>
</evidence>
<dbReference type="InterPro" id="IPR036322">
    <property type="entry name" value="WD40_repeat_dom_sf"/>
</dbReference>
<keyword evidence="1" id="KW-0853">WD repeat</keyword>
<sequence length="554" mass="61836">MQQLNLQQQPEQSVLQVLQRQQQQLQQNSQAVGQQRAANKRRRNDSGFFHGRRAEQQGGRNNNAAARVAEANAADAAADSNELYGYSHCPVRNMHFRILPDSSGVVGFRESDVTAVLRVNKENEERKRQEKEREERYRRMPATRTTTLSLLSSLSLGRMAGPSLQRMSHETRMQQIEDTPSQTIDVSDFLPFCRYSGLHSVVGCEFIDVSADGETLTGCWAVAGASGHRAASVACSFKASVNEEGGRGGNERRRGDRWLDMSRTRGPSISVHANEIVDMTMAPADREVTCLLYATATSTHHNGRVNSYCEVSTRPILCRFDGEEDDVSDSPIYNVYQRMRTNIYSCAWSPRSMKIGVGMEYNVDLYDVMSEQRTTVGTRNKSAIAQEFDKSGSTLFLGLRYDAACVKDLRTRDLSVTIPNSKNTCWLRLLEKVGQQVVLQTIDGKISLFDIRRPIVALRSYEGHVTKGTSRTPTFVDNDEQFVCAAGTDNVTRVWSLSSGRLLRSITAGATTPTELTRNYPRPVYSPNWGSRPGQGALLVAAGTHINVYRMEHE</sequence>
<dbReference type="PANTHER" id="PTHR44472:SF1">
    <property type="entry name" value="DDB1 AND CUL4 ASSOCIATED FACTOR 4"/>
    <property type="match status" value="1"/>
</dbReference>
<evidence type="ECO:0000313" key="4">
    <source>
        <dbReference type="EMBL" id="GMT17532.1"/>
    </source>
</evidence>
<dbReference type="GO" id="GO:0080008">
    <property type="term" value="C:Cul4-RING E3 ubiquitin ligase complex"/>
    <property type="evidence" value="ECO:0007669"/>
    <property type="project" value="TreeGrafter"/>
</dbReference>
<organism evidence="4 5">
    <name type="scientific">Pristionchus fissidentatus</name>
    <dbReference type="NCBI Taxonomy" id="1538716"/>
    <lineage>
        <taxon>Eukaryota</taxon>
        <taxon>Metazoa</taxon>
        <taxon>Ecdysozoa</taxon>
        <taxon>Nematoda</taxon>
        <taxon>Chromadorea</taxon>
        <taxon>Rhabditida</taxon>
        <taxon>Rhabditina</taxon>
        <taxon>Diplogasteromorpha</taxon>
        <taxon>Diplogasteroidea</taxon>
        <taxon>Neodiplogasteridae</taxon>
        <taxon>Pristionchus</taxon>
    </lineage>
</organism>
<dbReference type="PANTHER" id="PTHR44472">
    <property type="entry name" value="DDB1- AND CUL4-ASSOCIATED FACTOR 4-RELATED"/>
    <property type="match status" value="1"/>
</dbReference>